<gene>
    <name evidence="1" type="ORF">J1C56_03590</name>
</gene>
<accession>A0A9X1D1L0</accession>
<protein>
    <submittedName>
        <fullName evidence="1">Uncharacterized protein</fullName>
    </submittedName>
</protein>
<dbReference type="EMBL" id="JAFLWW010000001">
    <property type="protein sequence ID" value="MBT1154665.1"/>
    <property type="molecule type" value="Genomic_DNA"/>
</dbReference>
<reference evidence="1" key="1">
    <citation type="journal article" date="2021" name="Microorganisms">
        <title>Phylogenomic Reconstruction and Metabolic Potential of the Genus Aminobacter.</title>
        <authorList>
            <person name="Artuso I."/>
            <person name="Turrini P."/>
            <person name="Pirolo M."/>
            <person name="Lugli G.A."/>
            <person name="Ventura M."/>
            <person name="Visca P."/>
        </authorList>
    </citation>
    <scope>NUCLEOTIDE SEQUENCE</scope>
    <source>
        <strain evidence="1">LMG 26462</strain>
    </source>
</reference>
<dbReference type="AlphaFoldDB" id="A0A9X1D1L0"/>
<reference evidence="1" key="2">
    <citation type="submission" date="2021-03" db="EMBL/GenBank/DDBJ databases">
        <authorList>
            <person name="Artuso I."/>
            <person name="Turrini P."/>
            <person name="Pirolo M."/>
            <person name="Lugli G.A."/>
            <person name="Ventura M."/>
            <person name="Visca P."/>
        </authorList>
    </citation>
    <scope>NUCLEOTIDE SEQUENCE</scope>
    <source>
        <strain evidence="1">LMG 26462</strain>
    </source>
</reference>
<sequence length="70" mass="7617">MLSMLEPVIALPPECEMNDVDIYVIKLTRRQIRNALRGIFDAVSATDELQAGCKRNGPDLATRPACSGNG</sequence>
<keyword evidence="2" id="KW-1185">Reference proteome</keyword>
<dbReference type="Proteomes" id="UP001138921">
    <property type="component" value="Unassembled WGS sequence"/>
</dbReference>
<dbReference type="RefSeq" id="WP_214386022.1">
    <property type="nucleotide sequence ID" value="NZ_JAFLWW010000001.1"/>
</dbReference>
<proteinExistence type="predicted"/>
<evidence type="ECO:0000313" key="2">
    <source>
        <dbReference type="Proteomes" id="UP001138921"/>
    </source>
</evidence>
<evidence type="ECO:0000313" key="1">
    <source>
        <dbReference type="EMBL" id="MBT1154665.1"/>
    </source>
</evidence>
<organism evidence="1 2">
    <name type="scientific">Aminobacter anthyllidis</name>
    <dbReference type="NCBI Taxonomy" id="1035067"/>
    <lineage>
        <taxon>Bacteria</taxon>
        <taxon>Pseudomonadati</taxon>
        <taxon>Pseudomonadota</taxon>
        <taxon>Alphaproteobacteria</taxon>
        <taxon>Hyphomicrobiales</taxon>
        <taxon>Phyllobacteriaceae</taxon>
        <taxon>Aminobacter</taxon>
    </lineage>
</organism>
<name>A0A9X1D1L0_9HYPH</name>
<comment type="caution">
    <text evidence="1">The sequence shown here is derived from an EMBL/GenBank/DDBJ whole genome shotgun (WGS) entry which is preliminary data.</text>
</comment>